<dbReference type="Pfam" id="PF00651">
    <property type="entry name" value="BTB"/>
    <property type="match status" value="1"/>
</dbReference>
<dbReference type="KEGG" id="ker:91105231"/>
<dbReference type="AlphaFoldDB" id="A0AAX4KQT6"/>
<proteinExistence type="predicted"/>
<accession>A0AAX4KQT6</accession>
<reference evidence="2 3" key="1">
    <citation type="submission" date="2024-01" db="EMBL/GenBank/DDBJ databases">
        <title>Comparative genomics of Cryptococcus and Kwoniella reveals pathogenesis evolution and contrasting modes of karyotype evolution via chromosome fusion or intercentromeric recombination.</title>
        <authorList>
            <person name="Coelho M.A."/>
            <person name="David-Palma M."/>
            <person name="Shea T."/>
            <person name="Bowers K."/>
            <person name="McGinley-Smith S."/>
            <person name="Mohammad A.W."/>
            <person name="Gnirke A."/>
            <person name="Yurkov A.M."/>
            <person name="Nowrousian M."/>
            <person name="Sun S."/>
            <person name="Cuomo C.A."/>
            <person name="Heitman J."/>
        </authorList>
    </citation>
    <scope>NUCLEOTIDE SEQUENCE [LARGE SCALE GENOMIC DNA]</scope>
    <source>
        <strain evidence="2 3">PYCC6329</strain>
    </source>
</reference>
<feature type="domain" description="BTB" evidence="1">
    <location>
        <begin position="29"/>
        <end position="65"/>
    </location>
</feature>
<dbReference type="EMBL" id="CP144090">
    <property type="protein sequence ID" value="WWD08319.1"/>
    <property type="molecule type" value="Genomic_DNA"/>
</dbReference>
<evidence type="ECO:0000313" key="3">
    <source>
        <dbReference type="Proteomes" id="UP001358614"/>
    </source>
</evidence>
<protein>
    <recommendedName>
        <fullName evidence="1">BTB domain-containing protein</fullName>
    </recommendedName>
</protein>
<evidence type="ECO:0000313" key="2">
    <source>
        <dbReference type="EMBL" id="WWD08319.1"/>
    </source>
</evidence>
<keyword evidence="3" id="KW-1185">Reference proteome</keyword>
<gene>
    <name evidence="2" type="ORF">V865_006430</name>
</gene>
<sequence length="75" mass="8494">MEDTSQEKGRLAPIEGGTINECNSAFQFENSDIVVVSSDDLEFKLHTWILRSCSKVFQDTLNIDPKKDPDDFTNI</sequence>
<dbReference type="InterPro" id="IPR000210">
    <property type="entry name" value="BTB/POZ_dom"/>
</dbReference>
<dbReference type="Proteomes" id="UP001358614">
    <property type="component" value="Chromosome 2"/>
</dbReference>
<evidence type="ECO:0000259" key="1">
    <source>
        <dbReference type="Pfam" id="PF00651"/>
    </source>
</evidence>
<dbReference type="GeneID" id="91105231"/>
<dbReference type="RefSeq" id="XP_066086286.1">
    <property type="nucleotide sequence ID" value="XM_066230189.1"/>
</dbReference>
<name>A0AAX4KQT6_9TREE</name>
<organism evidence="2 3">
    <name type="scientific">Kwoniella europaea PYCC6329</name>
    <dbReference type="NCBI Taxonomy" id="1423913"/>
    <lineage>
        <taxon>Eukaryota</taxon>
        <taxon>Fungi</taxon>
        <taxon>Dikarya</taxon>
        <taxon>Basidiomycota</taxon>
        <taxon>Agaricomycotina</taxon>
        <taxon>Tremellomycetes</taxon>
        <taxon>Tremellales</taxon>
        <taxon>Cryptococcaceae</taxon>
        <taxon>Kwoniella</taxon>
    </lineage>
</organism>